<dbReference type="InterPro" id="IPR020084">
    <property type="entry name" value="NUDIX_hydrolase_CS"/>
</dbReference>
<dbReference type="Proteomes" id="UP000600365">
    <property type="component" value="Unassembled WGS sequence"/>
</dbReference>
<feature type="domain" description="Nudix hydrolase" evidence="3">
    <location>
        <begin position="216"/>
        <end position="372"/>
    </location>
</feature>
<dbReference type="PANTHER" id="PTHR43046">
    <property type="entry name" value="GDP-MANNOSE MANNOSYL HYDROLASE"/>
    <property type="match status" value="1"/>
</dbReference>
<organism evidence="4 5">
    <name type="scientific">Streptomyces albiflavescens</name>
    <dbReference type="NCBI Taxonomy" id="1623582"/>
    <lineage>
        <taxon>Bacteria</taxon>
        <taxon>Bacillati</taxon>
        <taxon>Actinomycetota</taxon>
        <taxon>Actinomycetes</taxon>
        <taxon>Kitasatosporales</taxon>
        <taxon>Streptomycetaceae</taxon>
        <taxon>Streptomyces</taxon>
    </lineage>
</organism>
<protein>
    <recommendedName>
        <fullName evidence="3">Nudix hydrolase domain-containing protein</fullName>
    </recommendedName>
</protein>
<keyword evidence="5" id="KW-1185">Reference proteome</keyword>
<dbReference type="Pfam" id="PF13489">
    <property type="entry name" value="Methyltransf_23"/>
    <property type="match status" value="1"/>
</dbReference>
<evidence type="ECO:0000313" key="4">
    <source>
        <dbReference type="EMBL" id="GGN79839.1"/>
    </source>
</evidence>
<proteinExistence type="predicted"/>
<keyword evidence="2" id="KW-0378">Hydrolase</keyword>
<dbReference type="CDD" id="cd02440">
    <property type="entry name" value="AdoMet_MTases"/>
    <property type="match status" value="1"/>
</dbReference>
<dbReference type="RefSeq" id="WP_189189644.1">
    <property type="nucleotide sequence ID" value="NZ_BMMM01000013.1"/>
</dbReference>
<gene>
    <name evidence="4" type="ORF">GCM10011579_064740</name>
</gene>
<evidence type="ECO:0000313" key="5">
    <source>
        <dbReference type="Proteomes" id="UP000600365"/>
    </source>
</evidence>
<evidence type="ECO:0000256" key="1">
    <source>
        <dbReference type="ARBA" id="ARBA00001946"/>
    </source>
</evidence>
<dbReference type="InterPro" id="IPR000086">
    <property type="entry name" value="NUDIX_hydrolase_dom"/>
</dbReference>
<name>A0A917YBE4_9ACTN</name>
<evidence type="ECO:0000256" key="2">
    <source>
        <dbReference type="ARBA" id="ARBA00022801"/>
    </source>
</evidence>
<dbReference type="EMBL" id="BMMM01000013">
    <property type="protein sequence ID" value="GGN79839.1"/>
    <property type="molecule type" value="Genomic_DNA"/>
</dbReference>
<dbReference type="Gene3D" id="3.40.50.150">
    <property type="entry name" value="Vaccinia Virus protein VP39"/>
    <property type="match status" value="1"/>
</dbReference>
<accession>A0A917YBE4</accession>
<dbReference type="PROSITE" id="PS00893">
    <property type="entry name" value="NUDIX_BOX"/>
    <property type="match status" value="1"/>
</dbReference>
<evidence type="ECO:0000259" key="3">
    <source>
        <dbReference type="PROSITE" id="PS51462"/>
    </source>
</evidence>
<dbReference type="GO" id="GO:0016787">
    <property type="term" value="F:hydrolase activity"/>
    <property type="evidence" value="ECO:0007669"/>
    <property type="project" value="UniProtKB-KW"/>
</dbReference>
<dbReference type="Pfam" id="PF00293">
    <property type="entry name" value="NUDIX"/>
    <property type="match status" value="1"/>
</dbReference>
<dbReference type="AlphaFoldDB" id="A0A917YBE4"/>
<dbReference type="PANTHER" id="PTHR43046:SF14">
    <property type="entry name" value="MUTT_NUDIX FAMILY PROTEIN"/>
    <property type="match status" value="1"/>
</dbReference>
<reference evidence="4 5" key="1">
    <citation type="journal article" date="2014" name="Int. J. Syst. Evol. Microbiol.">
        <title>Complete genome sequence of Corynebacterium casei LMG S-19264T (=DSM 44701T), isolated from a smear-ripened cheese.</title>
        <authorList>
            <consortium name="US DOE Joint Genome Institute (JGI-PGF)"/>
            <person name="Walter F."/>
            <person name="Albersmeier A."/>
            <person name="Kalinowski J."/>
            <person name="Ruckert C."/>
        </authorList>
    </citation>
    <scope>NUCLEOTIDE SEQUENCE [LARGE SCALE GENOMIC DNA]</scope>
    <source>
        <strain evidence="4 5">CGMCC 4.7111</strain>
    </source>
</reference>
<dbReference type="InterPro" id="IPR029063">
    <property type="entry name" value="SAM-dependent_MTases_sf"/>
</dbReference>
<dbReference type="PROSITE" id="PS51462">
    <property type="entry name" value="NUDIX"/>
    <property type="match status" value="1"/>
</dbReference>
<dbReference type="SUPFAM" id="SSF53335">
    <property type="entry name" value="S-adenosyl-L-methionine-dependent methyltransferases"/>
    <property type="match status" value="1"/>
</dbReference>
<comment type="cofactor">
    <cofactor evidence="1">
        <name>Mg(2+)</name>
        <dbReference type="ChEBI" id="CHEBI:18420"/>
    </cofactor>
</comment>
<dbReference type="Gene3D" id="3.90.79.10">
    <property type="entry name" value="Nucleoside Triphosphate Pyrophosphohydrolase"/>
    <property type="match status" value="1"/>
</dbReference>
<dbReference type="InterPro" id="IPR015797">
    <property type="entry name" value="NUDIX_hydrolase-like_dom_sf"/>
</dbReference>
<sequence>MTSIGAEATNSRAWTAYGEHHLRRGTHVPEVDRLAWGFWPTGPGTEVLGDLCGQRVLDLGSGLGKYAAFLVREHGARIDAVDSSPTQHERALARYGDLPGLTLHLADAADHLVRADPYDLIYSIHGLGYIDPRRLLPALTTALKPGGRLVFSVLHTDLNGRGPSPTLTVRPENLHLAGSDDPLTVSMWVLTPQLWEDLLGEHGFVVDRIETLDAPEDDNPVSCRLFHARRRVRITSRPRTSRPPEPNDALGVGALLHGPRGLLLGLHRRGTRELPGGRVEPGESYAGAVVREVKEETGCTAREEDVVLLGTLLDDVGDVVRTTVVALVTRWAGEPSDQPDESVSDWRFYPLDQLPDGLFDPSAQCLTAWRPDLSIDHPPARFHPFAPCASVTPSAGEEGAPTVAE</sequence>
<dbReference type="SUPFAM" id="SSF55811">
    <property type="entry name" value="Nudix"/>
    <property type="match status" value="1"/>
</dbReference>
<comment type="caution">
    <text evidence="4">The sequence shown here is derived from an EMBL/GenBank/DDBJ whole genome shotgun (WGS) entry which is preliminary data.</text>
</comment>